<dbReference type="PROSITE" id="PS51743">
    <property type="entry name" value="ALPHAVIRUS_MT"/>
    <property type="match status" value="1"/>
</dbReference>
<dbReference type="InterPro" id="IPR027351">
    <property type="entry name" value="(+)RNA_virus_helicase_core_dom"/>
</dbReference>
<feature type="region of interest" description="Disordered" evidence="8">
    <location>
        <begin position="401"/>
        <end position="426"/>
    </location>
</feature>
<dbReference type="Pfam" id="PF01443">
    <property type="entry name" value="Viral_helicase1"/>
    <property type="match status" value="1"/>
</dbReference>
<evidence type="ECO:0000259" key="11">
    <source>
        <dbReference type="PROSITE" id="PS51657"/>
    </source>
</evidence>
<name>A0AA51BS83_9VIRU</name>
<keyword evidence="9" id="KW-1133">Transmembrane helix</keyword>
<evidence type="ECO:0000313" key="13">
    <source>
        <dbReference type="EMBL" id="WMI40038.1"/>
    </source>
</evidence>
<evidence type="ECO:0000256" key="8">
    <source>
        <dbReference type="SAM" id="MobiDB-lite"/>
    </source>
</evidence>
<dbReference type="InterPro" id="IPR002588">
    <property type="entry name" value="Alphavirus-like_MT_dom"/>
</dbReference>
<evidence type="ECO:0000256" key="6">
    <source>
        <dbReference type="ARBA" id="ARBA00022840"/>
    </source>
</evidence>
<dbReference type="GO" id="GO:0008174">
    <property type="term" value="F:mRNA methyltransferase activity"/>
    <property type="evidence" value="ECO:0007669"/>
    <property type="project" value="UniProtKB-UniRule"/>
</dbReference>
<evidence type="ECO:0000256" key="2">
    <source>
        <dbReference type="ARBA" id="ARBA00022679"/>
    </source>
</evidence>
<sequence length="2533" mass="283794">MCYCVFCFFPFLSVEWSVTMELPIICYKLIYCVYGCSQASPGNVHVGRVPRSTCRGQVARIVDQSGNEVDWLGKPHSARLAIIRKQAAEALTDGPWRGEASHAPPSSTAGIVCPHRIPMWSVRAGRWRFAVATCEDCGFFRGKTIRGDLQRLRASQEWANYEAWVEDDEREPESRTMADINPVTAPDAEWYERVARAREAAEARARMTTVAYADGMLELSRMLLLGSHGQGGSLLRGAKRPQNVMFAAHLAHAATATRYTPILPVTRCYSTLAMGRCVCGTCAERSQIEADAAPDYCLHGVGVWDNCQRCLEGYTAFGEDNSGDDAKSGAETAAAQPSDDEIECLHGRKAGVWCTACRASDRSYDSVASPPLTASDKPKRRRKRRPACKCKSCDKCARRKASEKRRRVRQRERRRKEGTMPKRHRTRRKRALPPCFAIAAEYEEKTNGLCYLNIFHPDARELAFEILGFWPTKIEVAKVMEGFVDSLLPFYVSQRGRSIHVVPARTISGADEGLRRWFAVPGSVRVGGEFETLLPAAMLGMVWYCYFLARIFFGMLADDRYAAFIEKERTPLRKKIKGGCWSFIKMGMEVQDALAYAADSATIVELMEAKDAFALEREINQYLDEKQGWFLTFLDRLCGAHRGLVSVVEEVGDNGWLDTESMRLMLWRKGGKLRILKLDDCHYHVVAPGEVCPGSRSVTVRNLPEGWYGASVADVIAAISAAGPGIQVAGPFVSHFDTLQRLCFEEAPYMIRKKYHAAMTHYGVTFLEENGIAHPHGANAALRRRMLKRIAASIPAGSRVSVISIKPKDLMWFASNLGGGKSFSKSKQKSQIVELCNPRLNGRDRVRYGPGKSGILPKSVKGDIAVIDGSLQYLEPQQIARLFANSPNLKMIHSTGYIPTETLRRAPSRSSLYTLAYVGDDVHIGLEGDMDNAYCQPVSAAHWMTLKGMRVRVQTAAAVEPVIDPLRLPVALKAAVRATAASELTLPIAWNQSTPALYTLAVTSILWLTSTALGFIIAWAASNRAYSVCMYVASSVSAAVYLACLCFCFVCISDFGISKFLYASGALNRDMVLVSFDSEAFFENLRTKRRVEKFEEMNIAVTLEETTSMHRWFCFSRSDIGLEYEPSSRTAGLEEYHELVIKHDGATRVARLPRATFDAVVGYGAILHEGQSTDCAAKIRNFERDAPLHTDPRDLTLIGKYLNAVERNQRMSTISLTPDTGFSYLRARLRTHGDILEPFLRVVQYAAVIWYIYSWYAMFLHVPWQNPLHYHLTPTGKDFVERNFGWVHLNFTRLGIKQVVHDGRVLDREFGPVFSPVLNFTLSHLSLLAKPYGIFTPTNEVYELKTTFDLISDWYYVDWPGRFVMVVNFLGNFWPTPQRIAASIVKFVAVTARFYVKGDEAMAAARAVRNFRESKPKFDTVTTRVEGVTVRPNAKTLYAPLDELPDSFFEEVAEAIRKGESGVEKGPIASTVIELDDASWWDWIDEQWVQNYDRVRLKAPSERVPVVATVTDNSCGLQALSEQVDLPMHELDAVAQHMLGPRYASTFREGGLFIDDVIAIGAVLGKTVAVWQSAGVRTGGAGPLIHVTYTPGHFTSGPLPIQSQRAVVVPVPSEDFRGWREALLAFTSADGMRVPTTAFKGYQPNYERAKTLARELKAGHTGLYAEIMRDPELNKTKFAQNYDLAVDIVLRSKMAGKHVAITYVAGFAGCRKSSTLQDFLRSRDMTADDVIVVSPTTDLREDWRVKLQKPKREEGRITTFEKAIGKSARTVVIDEITRYPPGYLQLLIATNPTIETLVLLGDPCQGLSHEPDSPVLEAMCDEGLFYLTFADYYCDWTFRLPKLIASRLGVRTFSSVQGFIDKSWANVTTLVASRAEVEKSTSLDTEVLTFNSSQGLTKPAVNLLLDRDAVLLSGPHHIIVALTRATQGLHVKYDYGEVADDSLWKALETDVKYADFFPDVFGGNGLSRVTDPFRGGKSSHDRKQQQIRSNVRHDRARNFKLTGSQPTFDAKASIAAIDAKEPTHSYQERVGPNIKSYIDAPEWRREQQLKERPLWSGRKDELPKGVAYSAGHRSTLAALPPLDTEKLEVVVGSEATHTHHQGTMASQPVANGFTHYGAADEAAKRLTFNTRTAPGTLASNKAEYTNGERLGAELWTKYRQRALTRPFQDVDVEQVVREVFERVVFKKPAAQIKNKEFRQDADIAMSTVTTYVKAGAKVTAEKWGKAPKGAQLVLTYNELYRVMGGIMVRLVEMRERSQLSDSILDIRGKSIDDISQWSRDHVRGTAMCTDYTKWDQAVRGPACQFQRLRALHYGVSPEMFDAYMRPKLAKTARGRVLRLAMDSGEPGTFDWNTSYNRAVLIKMTDWHERRNWMVAAGDDGAIGTRHRLTASDFSFLKAISLEVKVFYEESPRFCGMLLTAEGAFYDPKDLVMKLHRAKELKIQEDTNINYGLMLRTTMAHKEFIVTQCDTETFEALTECEGLMLNDFGELGARVFRYGTKHLGRLTRRQNAQLKSLAQRFVLVNYRGLFRYDL</sequence>
<dbReference type="GO" id="GO:0003723">
    <property type="term" value="F:RNA binding"/>
    <property type="evidence" value="ECO:0007669"/>
    <property type="project" value="InterPro"/>
</dbReference>
<dbReference type="GO" id="GO:0003968">
    <property type="term" value="F:RNA-directed RNA polymerase activity"/>
    <property type="evidence" value="ECO:0007669"/>
    <property type="project" value="UniProtKB-KW"/>
</dbReference>
<feature type="domain" description="Alphavirus-like MT" evidence="12">
    <location>
        <begin position="767"/>
        <end position="944"/>
    </location>
</feature>
<feature type="transmembrane region" description="Helical" evidence="9">
    <location>
        <begin position="1025"/>
        <end position="1052"/>
    </location>
</feature>
<dbReference type="GO" id="GO:0006396">
    <property type="term" value="P:RNA processing"/>
    <property type="evidence" value="ECO:0007669"/>
    <property type="project" value="InterPro"/>
</dbReference>
<proteinExistence type="predicted"/>
<evidence type="ECO:0000256" key="5">
    <source>
        <dbReference type="ARBA" id="ARBA00022801"/>
    </source>
</evidence>
<protein>
    <submittedName>
        <fullName evidence="13">RNA-dependent RNA polymerase</fullName>
    </submittedName>
</protein>
<dbReference type="Pfam" id="PF00978">
    <property type="entry name" value="RdRP_2"/>
    <property type="match status" value="1"/>
</dbReference>
<evidence type="ECO:0000256" key="7">
    <source>
        <dbReference type="ARBA" id="ARBA00022953"/>
    </source>
</evidence>
<dbReference type="EMBL" id="OQ999713">
    <property type="protein sequence ID" value="WMI40038.1"/>
    <property type="molecule type" value="Genomic_RNA"/>
</dbReference>
<feature type="domain" description="RdRp catalytic" evidence="10">
    <location>
        <begin position="2284"/>
        <end position="2392"/>
    </location>
</feature>
<feature type="transmembrane region" description="Helical" evidence="9">
    <location>
        <begin position="996"/>
        <end position="1019"/>
    </location>
</feature>
<evidence type="ECO:0000256" key="4">
    <source>
        <dbReference type="ARBA" id="ARBA00022741"/>
    </source>
</evidence>
<dbReference type="PROSITE" id="PS51657">
    <property type="entry name" value="PSRV_HELICASE"/>
    <property type="match status" value="1"/>
</dbReference>
<feature type="domain" description="(+)RNA virus helicase C-terminal" evidence="11">
    <location>
        <begin position="1680"/>
        <end position="1968"/>
    </location>
</feature>
<dbReference type="InterPro" id="IPR001788">
    <property type="entry name" value="RNA-dep_RNA_pol_alsuvir"/>
</dbReference>
<keyword evidence="9" id="KW-0472">Membrane</keyword>
<keyword evidence="7" id="KW-0693">Viral RNA replication</keyword>
<keyword evidence="1 13" id="KW-0696">RNA-directed RNA polymerase</keyword>
<dbReference type="GO" id="GO:0039694">
    <property type="term" value="P:viral RNA genome replication"/>
    <property type="evidence" value="ECO:0007669"/>
    <property type="project" value="InterPro"/>
</dbReference>
<dbReference type="SUPFAM" id="SSF56672">
    <property type="entry name" value="DNA/RNA polymerases"/>
    <property type="match status" value="1"/>
</dbReference>
<dbReference type="GO" id="GO:0005524">
    <property type="term" value="F:ATP binding"/>
    <property type="evidence" value="ECO:0007669"/>
    <property type="project" value="UniProtKB-KW"/>
</dbReference>
<dbReference type="GO" id="GO:0016787">
    <property type="term" value="F:hydrolase activity"/>
    <property type="evidence" value="ECO:0007669"/>
    <property type="project" value="UniProtKB-KW"/>
</dbReference>
<dbReference type="InterPro" id="IPR027417">
    <property type="entry name" value="P-loop_NTPase"/>
</dbReference>
<reference evidence="13" key="1">
    <citation type="journal article" date="2023" name="Microbiol. Spectr.">
        <title>Extreme Diversity of Mycoviruses Present in Single Strains of Rhizoctonia cerealis, the Pathogen of Wheat Sharp Eyespot.</title>
        <authorList>
            <person name="Li W."/>
            <person name="Sun H."/>
            <person name="Cao S."/>
            <person name="Zhang A."/>
            <person name="Zhang H."/>
            <person name="Shu Y."/>
            <person name="Chen H."/>
        </authorList>
    </citation>
    <scope>NUCLEOTIDE SEQUENCE</scope>
    <source>
        <strain evidence="13">RcTyLV-1084-1</strain>
    </source>
</reference>
<feature type="region of interest" description="Disordered" evidence="8">
    <location>
        <begin position="363"/>
        <end position="383"/>
    </location>
</feature>
<evidence type="ECO:0000256" key="9">
    <source>
        <dbReference type="SAM" id="Phobius"/>
    </source>
</evidence>
<feature type="compositionally biased region" description="Basic residues" evidence="8">
    <location>
        <begin position="401"/>
        <end position="414"/>
    </location>
</feature>
<dbReference type="PROSITE" id="PS50507">
    <property type="entry name" value="RDRP_SSRNA_POS"/>
    <property type="match status" value="1"/>
</dbReference>
<dbReference type="GO" id="GO:0016556">
    <property type="term" value="P:mRNA modification"/>
    <property type="evidence" value="ECO:0007669"/>
    <property type="project" value="InterPro"/>
</dbReference>
<dbReference type="Gene3D" id="3.40.50.300">
    <property type="entry name" value="P-loop containing nucleotide triphosphate hydrolases"/>
    <property type="match status" value="2"/>
</dbReference>
<evidence type="ECO:0000259" key="12">
    <source>
        <dbReference type="PROSITE" id="PS51743"/>
    </source>
</evidence>
<dbReference type="InterPro" id="IPR043502">
    <property type="entry name" value="DNA/RNA_pol_sf"/>
</dbReference>
<keyword evidence="9" id="KW-0812">Transmembrane</keyword>
<keyword evidence="5" id="KW-0378">Hydrolase</keyword>
<evidence type="ECO:0000259" key="10">
    <source>
        <dbReference type="PROSITE" id="PS50507"/>
    </source>
</evidence>
<dbReference type="Pfam" id="PF01660">
    <property type="entry name" value="Vmethyltransf"/>
    <property type="match status" value="1"/>
</dbReference>
<dbReference type="GO" id="GO:0006351">
    <property type="term" value="P:DNA-templated transcription"/>
    <property type="evidence" value="ECO:0007669"/>
    <property type="project" value="InterPro"/>
</dbReference>
<keyword evidence="4" id="KW-0547">Nucleotide-binding</keyword>
<accession>A0AA51BS83</accession>
<evidence type="ECO:0000256" key="1">
    <source>
        <dbReference type="ARBA" id="ARBA00022484"/>
    </source>
</evidence>
<keyword evidence="3" id="KW-0548">Nucleotidyltransferase</keyword>
<organism evidence="13">
    <name type="scientific">Rhizoctonia cerealis tymo-like virus</name>
    <dbReference type="NCBI Taxonomy" id="3068672"/>
    <lineage>
        <taxon>Viruses</taxon>
        <taxon>Riboviria</taxon>
        <taxon>Orthornavirae</taxon>
        <taxon>Kitrinoviricota</taxon>
        <taxon>Alsuviricetes</taxon>
        <taxon>Tymovirales</taxon>
    </lineage>
</organism>
<dbReference type="InterPro" id="IPR007094">
    <property type="entry name" value="RNA-dir_pol_PSvirus"/>
</dbReference>
<keyword evidence="2" id="KW-0808">Transferase</keyword>
<evidence type="ECO:0000256" key="3">
    <source>
        <dbReference type="ARBA" id="ARBA00022695"/>
    </source>
</evidence>
<keyword evidence="6" id="KW-0067">ATP-binding</keyword>
<reference evidence="13" key="2">
    <citation type="submission" date="2023-05" db="EMBL/GenBank/DDBJ databases">
        <authorList>
            <person name="Li W."/>
        </authorList>
    </citation>
    <scope>NUCLEOTIDE SEQUENCE</scope>
    <source>
        <strain evidence="13">RcTyLV-1084-1</strain>
    </source>
</reference>